<keyword evidence="1" id="KW-1133">Transmembrane helix</keyword>
<dbReference type="AlphaFoldDB" id="A0A3B1AUH0"/>
<proteinExistence type="predicted"/>
<protein>
    <submittedName>
        <fullName evidence="2">Uncharacterized protein</fullName>
    </submittedName>
</protein>
<evidence type="ECO:0000313" key="2">
    <source>
        <dbReference type="EMBL" id="VAW96426.1"/>
    </source>
</evidence>
<sequence length="135" mass="14585">MGCRADRITLICAMLDLPINLVSAADSLSRDNVTAKFILFFLIIFLSIAVNLPDSMITRMGFDANYLFAALAAVAITGLIVHRRMLLIILVILSTIGANLPIGIADQLGLDRDIMIATLIALVIIPFVAGKVEMK</sequence>
<accession>A0A3B1AUH0</accession>
<feature type="transmembrane region" description="Helical" evidence="1">
    <location>
        <begin position="87"/>
        <end position="105"/>
    </location>
</feature>
<name>A0A3B1AUH0_9ZZZZ</name>
<feature type="transmembrane region" description="Helical" evidence="1">
    <location>
        <begin position="114"/>
        <end position="132"/>
    </location>
</feature>
<reference evidence="2" key="1">
    <citation type="submission" date="2018-06" db="EMBL/GenBank/DDBJ databases">
        <authorList>
            <person name="Zhirakovskaya E."/>
        </authorList>
    </citation>
    <scope>NUCLEOTIDE SEQUENCE</scope>
</reference>
<gene>
    <name evidence="2" type="ORF">MNBD_GAMMA21-1017</name>
</gene>
<organism evidence="2">
    <name type="scientific">hydrothermal vent metagenome</name>
    <dbReference type="NCBI Taxonomy" id="652676"/>
    <lineage>
        <taxon>unclassified sequences</taxon>
        <taxon>metagenomes</taxon>
        <taxon>ecological metagenomes</taxon>
    </lineage>
</organism>
<keyword evidence="1" id="KW-0812">Transmembrane</keyword>
<keyword evidence="1" id="KW-0472">Membrane</keyword>
<feature type="transmembrane region" description="Helical" evidence="1">
    <location>
        <begin position="64"/>
        <end position="81"/>
    </location>
</feature>
<feature type="transmembrane region" description="Helical" evidence="1">
    <location>
        <begin position="34"/>
        <end position="52"/>
    </location>
</feature>
<dbReference type="EMBL" id="UOFR01000038">
    <property type="protein sequence ID" value="VAW96426.1"/>
    <property type="molecule type" value="Genomic_DNA"/>
</dbReference>
<evidence type="ECO:0000256" key="1">
    <source>
        <dbReference type="SAM" id="Phobius"/>
    </source>
</evidence>